<keyword evidence="2" id="KW-1185">Reference proteome</keyword>
<organism evidence="1 2">
    <name type="scientific">Anopheles arabiensis</name>
    <name type="common">Mosquito</name>
    <dbReference type="NCBI Taxonomy" id="7173"/>
    <lineage>
        <taxon>Eukaryota</taxon>
        <taxon>Metazoa</taxon>
        <taxon>Ecdysozoa</taxon>
        <taxon>Arthropoda</taxon>
        <taxon>Hexapoda</taxon>
        <taxon>Insecta</taxon>
        <taxon>Pterygota</taxon>
        <taxon>Neoptera</taxon>
        <taxon>Endopterygota</taxon>
        <taxon>Diptera</taxon>
        <taxon>Nematocera</taxon>
        <taxon>Culicoidea</taxon>
        <taxon>Culicidae</taxon>
        <taxon>Anophelinae</taxon>
        <taxon>Anopheles</taxon>
    </lineage>
</organism>
<evidence type="ECO:0000313" key="2">
    <source>
        <dbReference type="Proteomes" id="UP000075840"/>
    </source>
</evidence>
<proteinExistence type="predicted"/>
<dbReference type="Proteomes" id="UP000075840">
    <property type="component" value="Unassembled WGS sequence"/>
</dbReference>
<sequence length="74" mass="8298">METVEIRYIDAETQTSDVEKDLRDLFTELDGVTFETKMTKSFNGMQTASVKLPTKLATLVAARGKIRIGWSICP</sequence>
<dbReference type="EnsemblMetazoa" id="AARA009874-RA">
    <property type="protein sequence ID" value="AARA009874-PA"/>
    <property type="gene ID" value="AARA009874"/>
</dbReference>
<dbReference type="VEuPathDB" id="VectorBase:AARA009874"/>
<dbReference type="AlphaFoldDB" id="A0A182I8G4"/>
<reference evidence="1" key="1">
    <citation type="submission" date="2022-08" db="UniProtKB">
        <authorList>
            <consortium name="EnsemblMetazoa"/>
        </authorList>
    </citation>
    <scope>IDENTIFICATION</scope>
    <source>
        <strain evidence="1">Dongola</strain>
    </source>
</reference>
<accession>A0A182I8G4</accession>
<name>A0A182I8G4_ANOAR</name>
<evidence type="ECO:0000313" key="1">
    <source>
        <dbReference type="EnsemblMetazoa" id="AARA009874-PA"/>
    </source>
</evidence>
<protein>
    <submittedName>
        <fullName evidence="1">Uncharacterized protein</fullName>
    </submittedName>
</protein>
<dbReference type="EMBL" id="APCN01008879">
    <property type="status" value="NOT_ANNOTATED_CDS"/>
    <property type="molecule type" value="Genomic_DNA"/>
</dbReference>